<feature type="binding site" description="in other chain" evidence="13">
    <location>
        <position position="139"/>
    </location>
    <ligand>
        <name>deamido-NAD(+)</name>
        <dbReference type="ChEBI" id="CHEBI:58437"/>
        <note>ligand shared between two neighboring subunits</note>
    </ligand>
</feature>
<evidence type="ECO:0000256" key="2">
    <source>
        <dbReference type="ARBA" id="ARBA00011738"/>
    </source>
</evidence>
<accession>A0A7W4YHI0</accession>
<keyword evidence="8 13" id="KW-0520">NAD</keyword>
<reference evidence="17 18" key="1">
    <citation type="submission" date="2020-08" db="EMBL/GenBank/DDBJ databases">
        <title>Sequencing the genomes of 1000 actinobacteria strains.</title>
        <authorList>
            <person name="Klenk H.-P."/>
        </authorList>
    </citation>
    <scope>NUCLEOTIDE SEQUENCE [LARGE SCALE GENOMIC DNA]</scope>
    <source>
        <strain evidence="17 18">DSM 20146</strain>
    </source>
</reference>
<organism evidence="17 18">
    <name type="scientific">Leifsonia aquatica</name>
    <name type="common">Corynebacterium aquaticum</name>
    <dbReference type="NCBI Taxonomy" id="144185"/>
    <lineage>
        <taxon>Bacteria</taxon>
        <taxon>Bacillati</taxon>
        <taxon>Actinomycetota</taxon>
        <taxon>Actinomycetes</taxon>
        <taxon>Micrococcales</taxon>
        <taxon>Microbacteriaceae</taxon>
        <taxon>Leifsonia</taxon>
    </lineage>
</organism>
<dbReference type="PANTHER" id="PTHR23090">
    <property type="entry name" value="NH 3 /GLUTAMINE-DEPENDENT NAD + SYNTHETASE"/>
    <property type="match status" value="1"/>
</dbReference>
<evidence type="ECO:0000256" key="14">
    <source>
        <dbReference type="RuleBase" id="RU003811"/>
    </source>
</evidence>
<dbReference type="CDD" id="cd00553">
    <property type="entry name" value="NAD_synthase"/>
    <property type="match status" value="1"/>
</dbReference>
<evidence type="ECO:0000256" key="3">
    <source>
        <dbReference type="ARBA" id="ARBA00022598"/>
    </source>
</evidence>
<feature type="binding site" evidence="13">
    <location>
        <position position="188"/>
    </location>
    <ligand>
        <name>ATP</name>
        <dbReference type="ChEBI" id="CHEBI:30616"/>
    </ligand>
</feature>
<dbReference type="InterPro" id="IPR022926">
    <property type="entry name" value="NH(3)-dep_NAD(+)_synth"/>
</dbReference>
<dbReference type="InterPro" id="IPR003694">
    <property type="entry name" value="NAD_synthase"/>
</dbReference>
<evidence type="ECO:0000256" key="8">
    <source>
        <dbReference type="ARBA" id="ARBA00023027"/>
    </source>
</evidence>
<evidence type="ECO:0000256" key="11">
    <source>
        <dbReference type="ARBA" id="ARBA00066987"/>
    </source>
</evidence>
<keyword evidence="18" id="KW-1185">Reference proteome</keyword>
<dbReference type="GO" id="GO:0005737">
    <property type="term" value="C:cytoplasm"/>
    <property type="evidence" value="ECO:0007669"/>
    <property type="project" value="InterPro"/>
</dbReference>
<dbReference type="EMBL" id="JACHVP010000001">
    <property type="protein sequence ID" value="MBB2966218.1"/>
    <property type="molecule type" value="Genomic_DNA"/>
</dbReference>
<dbReference type="RefSeq" id="WP_021755477.1">
    <property type="nucleotide sequence ID" value="NZ_JACHVP010000001.1"/>
</dbReference>
<evidence type="ECO:0000256" key="12">
    <source>
        <dbReference type="ARBA" id="ARBA00070926"/>
    </source>
</evidence>
<feature type="binding site" evidence="13">
    <location>
        <position position="210"/>
    </location>
    <ligand>
        <name>ATP</name>
        <dbReference type="ChEBI" id="CHEBI:30616"/>
    </ligand>
</feature>
<comment type="catalytic activity">
    <reaction evidence="9 13 15">
        <text>deamido-NAD(+) + NH4(+) + ATP = AMP + diphosphate + NAD(+) + H(+)</text>
        <dbReference type="Rhea" id="RHEA:21188"/>
        <dbReference type="ChEBI" id="CHEBI:15378"/>
        <dbReference type="ChEBI" id="CHEBI:28938"/>
        <dbReference type="ChEBI" id="CHEBI:30616"/>
        <dbReference type="ChEBI" id="CHEBI:33019"/>
        <dbReference type="ChEBI" id="CHEBI:57540"/>
        <dbReference type="ChEBI" id="CHEBI:58437"/>
        <dbReference type="ChEBI" id="CHEBI:456215"/>
        <dbReference type="EC" id="6.3.1.5"/>
    </reaction>
</comment>
<keyword evidence="3 13" id="KW-0436">Ligase</keyword>
<protein>
    <recommendedName>
        <fullName evidence="12 13">NH(3)-dependent NAD(+) synthetase</fullName>
        <ecNumber evidence="11 13">6.3.1.5</ecNumber>
    </recommendedName>
</protein>
<evidence type="ECO:0000256" key="9">
    <source>
        <dbReference type="ARBA" id="ARBA00051206"/>
    </source>
</evidence>
<evidence type="ECO:0000256" key="6">
    <source>
        <dbReference type="ARBA" id="ARBA00022840"/>
    </source>
</evidence>
<dbReference type="Gene3D" id="3.40.50.620">
    <property type="entry name" value="HUPs"/>
    <property type="match status" value="1"/>
</dbReference>
<comment type="caution">
    <text evidence="17">The sequence shown here is derived from an EMBL/GenBank/DDBJ whole genome shotgun (WGS) entry which is preliminary data.</text>
</comment>
<keyword evidence="6 13" id="KW-0067">ATP-binding</keyword>
<evidence type="ECO:0000256" key="15">
    <source>
        <dbReference type="RuleBase" id="RU003812"/>
    </source>
</evidence>
<name>A0A7W4YHI0_LEIAQ</name>
<dbReference type="GO" id="GO:0004359">
    <property type="term" value="F:glutaminase activity"/>
    <property type="evidence" value="ECO:0007669"/>
    <property type="project" value="InterPro"/>
</dbReference>
<evidence type="ECO:0000256" key="5">
    <source>
        <dbReference type="ARBA" id="ARBA00022741"/>
    </source>
</evidence>
<feature type="binding site" description="in other chain" evidence="13">
    <location>
        <position position="172"/>
    </location>
    <ligand>
        <name>deamido-NAD(+)</name>
        <dbReference type="ChEBI" id="CHEBI:58437"/>
        <note>ligand shared between two neighboring subunits</note>
    </ligand>
</feature>
<dbReference type="GO" id="GO:0003952">
    <property type="term" value="F:NAD+ synthase (glutamine-hydrolyzing) activity"/>
    <property type="evidence" value="ECO:0007669"/>
    <property type="project" value="InterPro"/>
</dbReference>
<dbReference type="NCBIfam" id="TIGR00552">
    <property type="entry name" value="nadE"/>
    <property type="match status" value="1"/>
</dbReference>
<feature type="domain" description="NAD/GMP synthase" evidence="16">
    <location>
        <begin position="24"/>
        <end position="264"/>
    </location>
</feature>
<dbReference type="Proteomes" id="UP000538196">
    <property type="component" value="Unassembled WGS sequence"/>
</dbReference>
<dbReference type="NCBIfam" id="NF001979">
    <property type="entry name" value="PRK00768.1"/>
    <property type="match status" value="1"/>
</dbReference>
<evidence type="ECO:0000256" key="7">
    <source>
        <dbReference type="ARBA" id="ARBA00022842"/>
    </source>
</evidence>
<dbReference type="Pfam" id="PF02540">
    <property type="entry name" value="NAD_synthase"/>
    <property type="match status" value="1"/>
</dbReference>
<dbReference type="AlphaFoldDB" id="A0A7W4YHI0"/>
<dbReference type="GO" id="GO:0046872">
    <property type="term" value="F:metal ion binding"/>
    <property type="evidence" value="ECO:0007669"/>
    <property type="project" value="UniProtKB-KW"/>
</dbReference>
<comment type="function">
    <text evidence="10 13">Catalyzes the ATP-dependent amidation of deamido-NAD to form NAD. Uses ammonia as a nitrogen source.</text>
</comment>
<gene>
    <name evidence="13" type="primary">nadE</name>
    <name evidence="17" type="ORF">FHX33_000950</name>
</gene>
<evidence type="ECO:0000259" key="16">
    <source>
        <dbReference type="Pfam" id="PF02540"/>
    </source>
</evidence>
<sequence>MRELQARIIDELNVSPTIDAAAEVEKRVDFLVRYLTATGASGFVLGISGGQDSSLAGRLCQLAVERLAERGVEAEFIAVRLPYAVQHDEDDAQLALSFIRPQRTVTFNIQRGTDGVQDEYADAVGDAMTDFTKGNVKARLRMVAQYAIAGQRRLLVVGTDHAAEAVTGFFTKYGDGGTDVLPLTGLTKRQGKALLQQLDAPARLYEKAPTADLLDHNPGQTDEDNLGLSYAIIDDFLEGREVPEENAAAIEARYLATEHKRRVPASMFDSWWQERGDYSE</sequence>
<evidence type="ECO:0000313" key="17">
    <source>
        <dbReference type="EMBL" id="MBB2966218.1"/>
    </source>
</evidence>
<keyword evidence="4 13" id="KW-0479">Metal-binding</keyword>
<keyword evidence="7 13" id="KW-0460">Magnesium</keyword>
<dbReference type="GO" id="GO:0009435">
    <property type="term" value="P:NAD+ biosynthetic process"/>
    <property type="evidence" value="ECO:0007669"/>
    <property type="project" value="UniProtKB-UniRule"/>
</dbReference>
<feature type="binding site" description="in other chain" evidence="13">
    <location>
        <begin position="259"/>
        <end position="260"/>
    </location>
    <ligand>
        <name>deamido-NAD(+)</name>
        <dbReference type="ChEBI" id="CHEBI:58437"/>
        <note>ligand shared between two neighboring subunits</note>
    </ligand>
</feature>
<evidence type="ECO:0000256" key="1">
    <source>
        <dbReference type="ARBA" id="ARBA00005859"/>
    </source>
</evidence>
<dbReference type="SUPFAM" id="SSF52402">
    <property type="entry name" value="Adenine nucleotide alpha hydrolases-like"/>
    <property type="match status" value="1"/>
</dbReference>
<dbReference type="GO" id="GO:0005524">
    <property type="term" value="F:ATP binding"/>
    <property type="evidence" value="ECO:0007669"/>
    <property type="project" value="UniProtKB-UniRule"/>
</dbReference>
<comment type="subunit">
    <text evidence="2 13">Homodimer.</text>
</comment>
<dbReference type="EC" id="6.3.1.5" evidence="11 13"/>
<dbReference type="HAMAP" id="MF_00193">
    <property type="entry name" value="NadE_ammonia_dep"/>
    <property type="match status" value="1"/>
</dbReference>
<dbReference type="UniPathway" id="UPA00253">
    <property type="reaction ID" value="UER00333"/>
</dbReference>
<dbReference type="FunFam" id="3.40.50.620:FF:000015">
    <property type="entry name" value="NH(3)-dependent NAD(+) synthetase"/>
    <property type="match status" value="1"/>
</dbReference>
<comment type="similarity">
    <text evidence="1 13 14">Belongs to the NAD synthetase family.</text>
</comment>
<feature type="binding site" evidence="13">
    <location>
        <position position="179"/>
    </location>
    <ligand>
        <name>deamido-NAD(+)</name>
        <dbReference type="ChEBI" id="CHEBI:58437"/>
        <note>ligand shared between two neighboring subunits</note>
    </ligand>
</feature>
<feature type="binding site" evidence="13">
    <location>
        <position position="159"/>
    </location>
    <ligand>
        <name>ATP</name>
        <dbReference type="ChEBI" id="CHEBI:30616"/>
    </ligand>
</feature>
<feature type="binding site" evidence="13">
    <location>
        <position position="52"/>
    </location>
    <ligand>
        <name>Mg(2+)</name>
        <dbReference type="ChEBI" id="CHEBI:18420"/>
    </ligand>
</feature>
<evidence type="ECO:0000313" key="18">
    <source>
        <dbReference type="Proteomes" id="UP000538196"/>
    </source>
</evidence>
<evidence type="ECO:0000256" key="10">
    <source>
        <dbReference type="ARBA" id="ARBA00055966"/>
    </source>
</evidence>
<evidence type="ECO:0000256" key="4">
    <source>
        <dbReference type="ARBA" id="ARBA00022723"/>
    </source>
</evidence>
<proteinExistence type="inferred from homology"/>
<comment type="pathway">
    <text evidence="13">Cofactor biosynthesis; NAD(+) biosynthesis; NAD(+) from deamido-NAD(+) (ammonia route): step 1/1.</text>
</comment>
<dbReference type="PANTHER" id="PTHR23090:SF7">
    <property type="entry name" value="NH(3)-DEPENDENT NAD(+) SYNTHETASE"/>
    <property type="match status" value="1"/>
</dbReference>
<dbReference type="InterPro" id="IPR014729">
    <property type="entry name" value="Rossmann-like_a/b/a_fold"/>
</dbReference>
<dbReference type="GO" id="GO:0008795">
    <property type="term" value="F:NAD+ synthase activity"/>
    <property type="evidence" value="ECO:0007669"/>
    <property type="project" value="UniProtKB-UniRule"/>
</dbReference>
<feature type="binding site" evidence="13">
    <location>
        <position position="164"/>
    </location>
    <ligand>
        <name>Mg(2+)</name>
        <dbReference type="ChEBI" id="CHEBI:18420"/>
    </ligand>
</feature>
<feature type="binding site" evidence="13">
    <location>
        <begin position="46"/>
        <end position="53"/>
    </location>
    <ligand>
        <name>ATP</name>
        <dbReference type="ChEBI" id="CHEBI:30616"/>
    </ligand>
</feature>
<keyword evidence="5 13" id="KW-0547">Nucleotide-binding</keyword>
<dbReference type="InterPro" id="IPR022310">
    <property type="entry name" value="NAD/GMP_synthase"/>
</dbReference>
<evidence type="ECO:0000256" key="13">
    <source>
        <dbReference type="HAMAP-Rule" id="MF_00193"/>
    </source>
</evidence>